<protein>
    <submittedName>
        <fullName evidence="1">Uncharacterized protein</fullName>
    </submittedName>
</protein>
<dbReference type="AlphaFoldDB" id="A0A9P3USC4"/>
<dbReference type="Proteomes" id="UP001063166">
    <property type="component" value="Unassembled WGS sequence"/>
</dbReference>
<dbReference type="OrthoDB" id="3256525at2759"/>
<dbReference type="EMBL" id="BRPK01000012">
    <property type="protein sequence ID" value="GLB43092.1"/>
    <property type="molecule type" value="Genomic_DNA"/>
</dbReference>
<organism evidence="1 2">
    <name type="scientific">Lyophyllum shimeji</name>
    <name type="common">Hon-shimeji</name>
    <name type="synonym">Tricholoma shimeji</name>
    <dbReference type="NCBI Taxonomy" id="47721"/>
    <lineage>
        <taxon>Eukaryota</taxon>
        <taxon>Fungi</taxon>
        <taxon>Dikarya</taxon>
        <taxon>Basidiomycota</taxon>
        <taxon>Agaricomycotina</taxon>
        <taxon>Agaricomycetes</taxon>
        <taxon>Agaricomycetidae</taxon>
        <taxon>Agaricales</taxon>
        <taxon>Tricholomatineae</taxon>
        <taxon>Lyophyllaceae</taxon>
        <taxon>Lyophyllum</taxon>
    </lineage>
</organism>
<evidence type="ECO:0000313" key="2">
    <source>
        <dbReference type="Proteomes" id="UP001063166"/>
    </source>
</evidence>
<dbReference type="SUPFAM" id="SSF52047">
    <property type="entry name" value="RNI-like"/>
    <property type="match status" value="1"/>
</dbReference>
<name>A0A9P3USC4_LYOSH</name>
<sequence>MRLTRHREPYPVSTATAAIPHGIQAETAPQIPVELWRLVFRFATISPKTARLYDADFYPFWDSWLDNQSLDDTLDVKKAIVSIKRIDWCTFGNERFYGQHCTILSCILLAAPKLLYLSLRYKLDPFPGPPYFVLPSLATLRLEGEIGLYGLSMPGLKHLICDQIQAAADCLLQNLPKLRTLQLCGISQGFQFDVFRLSPHLTEFCCSVHRETTIVLGCLHPMLQTVHLYCASDFDRRTITGFEKKSVMLYNCTTFPALERIVLHGEGWNTFIQHSEFALFRLRIFDRGCRIEYPNGERIA</sequence>
<reference evidence="1" key="1">
    <citation type="submission" date="2022-07" db="EMBL/GenBank/DDBJ databases">
        <title>The genome of Lyophyllum shimeji provides insight into the initial evolution of ectomycorrhizal fungal genome.</title>
        <authorList>
            <person name="Kobayashi Y."/>
            <person name="Shibata T."/>
            <person name="Hirakawa H."/>
            <person name="Shigenobu S."/>
            <person name="Nishiyama T."/>
            <person name="Yamada A."/>
            <person name="Hasebe M."/>
            <person name="Kawaguchi M."/>
        </authorList>
    </citation>
    <scope>NUCLEOTIDE SEQUENCE</scope>
    <source>
        <strain evidence="1">AT787</strain>
    </source>
</reference>
<comment type="caution">
    <text evidence="1">The sequence shown here is derived from an EMBL/GenBank/DDBJ whole genome shotgun (WGS) entry which is preliminary data.</text>
</comment>
<accession>A0A9P3USC4</accession>
<gene>
    <name evidence="1" type="ORF">LshimejAT787_1205410</name>
</gene>
<keyword evidence="2" id="KW-1185">Reference proteome</keyword>
<proteinExistence type="predicted"/>
<evidence type="ECO:0000313" key="1">
    <source>
        <dbReference type="EMBL" id="GLB43092.1"/>
    </source>
</evidence>